<dbReference type="AlphaFoldDB" id="A0A7T8K008"/>
<evidence type="ECO:0000313" key="1">
    <source>
        <dbReference type="EMBL" id="QQP40526.1"/>
    </source>
</evidence>
<sequence length="65" mass="7224">MAAKAVAMNIWKCFYSNDGARNPVGDFVFPIQRRPMRSTTPEAYPLGRETATFACHAVPISVKHV</sequence>
<organism evidence="1 2">
    <name type="scientific">Caligus rogercresseyi</name>
    <name type="common">Sea louse</name>
    <dbReference type="NCBI Taxonomy" id="217165"/>
    <lineage>
        <taxon>Eukaryota</taxon>
        <taxon>Metazoa</taxon>
        <taxon>Ecdysozoa</taxon>
        <taxon>Arthropoda</taxon>
        <taxon>Crustacea</taxon>
        <taxon>Multicrustacea</taxon>
        <taxon>Hexanauplia</taxon>
        <taxon>Copepoda</taxon>
        <taxon>Siphonostomatoida</taxon>
        <taxon>Caligidae</taxon>
        <taxon>Caligus</taxon>
    </lineage>
</organism>
<dbReference type="EMBL" id="CP045898">
    <property type="protein sequence ID" value="QQP40526.1"/>
    <property type="molecule type" value="Genomic_DNA"/>
</dbReference>
<dbReference type="Proteomes" id="UP000595437">
    <property type="component" value="Chromosome 9"/>
</dbReference>
<evidence type="ECO:0000313" key="2">
    <source>
        <dbReference type="Proteomes" id="UP000595437"/>
    </source>
</evidence>
<keyword evidence="2" id="KW-1185">Reference proteome</keyword>
<gene>
    <name evidence="1" type="ORF">FKW44_014596</name>
</gene>
<accession>A0A7T8K008</accession>
<proteinExistence type="predicted"/>
<reference evidence="2" key="1">
    <citation type="submission" date="2021-01" db="EMBL/GenBank/DDBJ databases">
        <title>Caligus Genome Assembly.</title>
        <authorList>
            <person name="Gallardo-Escarate C."/>
        </authorList>
    </citation>
    <scope>NUCLEOTIDE SEQUENCE [LARGE SCALE GENOMIC DNA]</scope>
</reference>
<name>A0A7T8K008_CALRO</name>
<protein>
    <submittedName>
        <fullName evidence="1">Uncharacterized protein</fullName>
    </submittedName>
</protein>